<keyword evidence="1" id="KW-0472">Membrane</keyword>
<feature type="transmembrane region" description="Helical" evidence="1">
    <location>
        <begin position="72"/>
        <end position="96"/>
    </location>
</feature>
<feature type="domain" description="DUF4190" evidence="2">
    <location>
        <begin position="67"/>
        <end position="126"/>
    </location>
</feature>
<dbReference type="InterPro" id="IPR025241">
    <property type="entry name" value="DUF4190"/>
</dbReference>
<gene>
    <name evidence="3" type="ORF">D7I47_04095</name>
</gene>
<accession>A0A387B6Z6</accession>
<protein>
    <submittedName>
        <fullName evidence="3">DUF4190 domain-containing protein</fullName>
    </submittedName>
</protein>
<organism evidence="3 4">
    <name type="scientific">Protaetiibacter intestinalis</name>
    <dbReference type="NCBI Taxonomy" id="2419774"/>
    <lineage>
        <taxon>Bacteria</taxon>
        <taxon>Bacillati</taxon>
        <taxon>Actinomycetota</taxon>
        <taxon>Actinomycetes</taxon>
        <taxon>Micrococcales</taxon>
        <taxon>Microbacteriaceae</taxon>
        <taxon>Protaetiibacter</taxon>
    </lineage>
</organism>
<dbReference type="OrthoDB" id="4374883at2"/>
<dbReference type="KEGG" id="lyd:D7I47_04095"/>
<keyword evidence="4" id="KW-1185">Reference proteome</keyword>
<evidence type="ECO:0000313" key="4">
    <source>
        <dbReference type="Proteomes" id="UP000278886"/>
    </source>
</evidence>
<dbReference type="AlphaFoldDB" id="A0A387B6Z6"/>
<dbReference type="Proteomes" id="UP000278886">
    <property type="component" value="Chromosome"/>
</dbReference>
<keyword evidence="1" id="KW-0812">Transmembrane</keyword>
<reference evidence="4" key="1">
    <citation type="submission" date="2018-09" db="EMBL/GenBank/DDBJ databases">
        <title>Genome sequencing of strain 2DFWR-13.</title>
        <authorList>
            <person name="Heo J."/>
            <person name="Kim S.-J."/>
            <person name="Kwon S.-W."/>
        </authorList>
    </citation>
    <scope>NUCLEOTIDE SEQUENCE [LARGE SCALE GENOMIC DNA]</scope>
    <source>
        <strain evidence="4">2DFWR-13</strain>
    </source>
</reference>
<evidence type="ECO:0000313" key="3">
    <source>
        <dbReference type="EMBL" id="AYF97518.1"/>
    </source>
</evidence>
<evidence type="ECO:0000256" key="1">
    <source>
        <dbReference type="SAM" id="Phobius"/>
    </source>
</evidence>
<feature type="transmembrane region" description="Helical" evidence="1">
    <location>
        <begin position="108"/>
        <end position="135"/>
    </location>
</feature>
<evidence type="ECO:0000259" key="2">
    <source>
        <dbReference type="Pfam" id="PF13828"/>
    </source>
</evidence>
<keyword evidence="1" id="KW-1133">Transmembrane helix</keyword>
<name>A0A387B6Z6_9MICO</name>
<sequence>MATPVAPPPAAAAPAAAPPAPAPAPAYASAPAAPAYQPVPTTPAPYAPAPYTVGGVAYAYAPRTDPLALTSMILSLVGLLFWILGIPGVILGHIALSRIKRTGEGGKGMAIAGIAVGYAVIAFLLIYVAFFVIVFSSTYNSYSDYSGY</sequence>
<proteinExistence type="predicted"/>
<dbReference type="Pfam" id="PF13828">
    <property type="entry name" value="DUF4190"/>
    <property type="match status" value="1"/>
</dbReference>
<dbReference type="EMBL" id="CP032630">
    <property type="protein sequence ID" value="AYF97518.1"/>
    <property type="molecule type" value="Genomic_DNA"/>
</dbReference>